<dbReference type="PANTHER" id="PTHR46146:SF3">
    <property type="entry name" value="SERINE_THREONINE-PROTEIN KINASE-LIKE PROTEIN CCR3-RELATED"/>
    <property type="match status" value="1"/>
</dbReference>
<evidence type="ECO:0000259" key="1">
    <source>
        <dbReference type="PROSITE" id="PS50011"/>
    </source>
</evidence>
<dbReference type="InterPro" id="IPR011009">
    <property type="entry name" value="Kinase-like_dom_sf"/>
</dbReference>
<protein>
    <recommendedName>
        <fullName evidence="1">Protein kinase domain-containing protein</fullName>
    </recommendedName>
</protein>
<keyword evidence="2" id="KW-0808">Transferase</keyword>
<proteinExistence type="predicted"/>
<dbReference type="Proteomes" id="UP000265566">
    <property type="component" value="Chromosome 7"/>
</dbReference>
<feature type="domain" description="Protein kinase" evidence="1">
    <location>
        <begin position="1"/>
        <end position="176"/>
    </location>
</feature>
<dbReference type="PROSITE" id="PS50011">
    <property type="entry name" value="PROTEIN_KINASE_DOM"/>
    <property type="match status" value="1"/>
</dbReference>
<dbReference type="SUPFAM" id="SSF56112">
    <property type="entry name" value="Protein kinase-like (PK-like)"/>
    <property type="match status" value="1"/>
</dbReference>
<dbReference type="Gene3D" id="1.10.510.10">
    <property type="entry name" value="Transferase(Phosphotransferase) domain 1"/>
    <property type="match status" value="1"/>
</dbReference>
<reference evidence="3" key="1">
    <citation type="journal article" date="2018" name="Nat. Plants">
        <title>Whole-genome landscape of Medicago truncatula symbiotic genes.</title>
        <authorList>
            <person name="Pecrix Y."/>
            <person name="Staton S.E."/>
            <person name="Sallet E."/>
            <person name="Lelandais-Briere C."/>
            <person name="Moreau S."/>
            <person name="Carrere S."/>
            <person name="Blein T."/>
            <person name="Jardinaud M.F."/>
            <person name="Latrasse D."/>
            <person name="Zouine M."/>
            <person name="Zahm M."/>
            <person name="Kreplak J."/>
            <person name="Mayjonade B."/>
            <person name="Satge C."/>
            <person name="Perez M."/>
            <person name="Cauet S."/>
            <person name="Marande W."/>
            <person name="Chantry-Darmon C."/>
            <person name="Lopez-Roques C."/>
            <person name="Bouchez O."/>
            <person name="Berard A."/>
            <person name="Debelle F."/>
            <person name="Munos S."/>
            <person name="Bendahmane A."/>
            <person name="Berges H."/>
            <person name="Niebel A."/>
            <person name="Buitink J."/>
            <person name="Frugier F."/>
            <person name="Benhamed M."/>
            <person name="Crespi M."/>
            <person name="Gouzy J."/>
            <person name="Gamas P."/>
        </authorList>
    </citation>
    <scope>NUCLEOTIDE SEQUENCE [LARGE SCALE GENOMIC DNA]</scope>
    <source>
        <strain evidence="3">cv. Jemalong A17</strain>
    </source>
</reference>
<dbReference type="Gramene" id="rna38600">
    <property type="protein sequence ID" value="RHN44477.1"/>
    <property type="gene ID" value="gene38600"/>
</dbReference>
<dbReference type="GO" id="GO:0004672">
    <property type="term" value="F:protein kinase activity"/>
    <property type="evidence" value="ECO:0007669"/>
    <property type="project" value="InterPro"/>
</dbReference>
<dbReference type="PANTHER" id="PTHR46146">
    <property type="entry name" value="SERINE/THREONINE-PROTEIN KINASE-LIKE PROTEIN CCR4"/>
    <property type="match status" value="1"/>
</dbReference>
<sequence>MRKFSCIKKMKWSMALSVITYVQGTRFHSLGKKRLEICIGAAKGLHYLHTGAKRPIFHRDVKPYSILLDNNMAPKLSQFGLSLQGKLSKSESKPIEVNAICGTYGFMAPEYAFHGILTDKSDVYSFVFMNIMKRCLNSGEPNERPTMGEVEVELEHALALQEEADRGESNILTFYE</sequence>
<dbReference type="GO" id="GO:0005524">
    <property type="term" value="F:ATP binding"/>
    <property type="evidence" value="ECO:0007669"/>
    <property type="project" value="InterPro"/>
</dbReference>
<name>A0A396H0P8_MEDTR</name>
<evidence type="ECO:0000313" key="2">
    <source>
        <dbReference type="EMBL" id="RHN44477.1"/>
    </source>
</evidence>
<dbReference type="InterPro" id="IPR000719">
    <property type="entry name" value="Prot_kinase_dom"/>
</dbReference>
<organism evidence="2 3">
    <name type="scientific">Medicago truncatula</name>
    <name type="common">Barrel medic</name>
    <name type="synonym">Medicago tribuloides</name>
    <dbReference type="NCBI Taxonomy" id="3880"/>
    <lineage>
        <taxon>Eukaryota</taxon>
        <taxon>Viridiplantae</taxon>
        <taxon>Streptophyta</taxon>
        <taxon>Embryophyta</taxon>
        <taxon>Tracheophyta</taxon>
        <taxon>Spermatophyta</taxon>
        <taxon>Magnoliopsida</taxon>
        <taxon>eudicotyledons</taxon>
        <taxon>Gunneridae</taxon>
        <taxon>Pentapetalae</taxon>
        <taxon>rosids</taxon>
        <taxon>fabids</taxon>
        <taxon>Fabales</taxon>
        <taxon>Fabaceae</taxon>
        <taxon>Papilionoideae</taxon>
        <taxon>50 kb inversion clade</taxon>
        <taxon>NPAAA clade</taxon>
        <taxon>Hologalegina</taxon>
        <taxon>IRL clade</taxon>
        <taxon>Trifolieae</taxon>
        <taxon>Medicago</taxon>
    </lineage>
</organism>
<evidence type="ECO:0000313" key="3">
    <source>
        <dbReference type="Proteomes" id="UP000265566"/>
    </source>
</evidence>
<comment type="caution">
    <text evidence="2">The sequence shown here is derived from an EMBL/GenBank/DDBJ whole genome shotgun (WGS) entry which is preliminary data.</text>
</comment>
<dbReference type="AlphaFoldDB" id="A0A396H0P8"/>
<dbReference type="EMBL" id="PSQE01000007">
    <property type="protein sequence ID" value="RHN44477.1"/>
    <property type="molecule type" value="Genomic_DNA"/>
</dbReference>
<accession>A0A396H0P8</accession>
<dbReference type="Pfam" id="PF00069">
    <property type="entry name" value="Pkinase"/>
    <property type="match status" value="1"/>
</dbReference>
<gene>
    <name evidence="2" type="ORF">MtrunA17_Chr7g0219861</name>
</gene>